<dbReference type="GO" id="GO:0005829">
    <property type="term" value="C:cytosol"/>
    <property type="evidence" value="ECO:0007669"/>
    <property type="project" value="TreeGrafter"/>
</dbReference>
<comment type="function">
    <text evidence="1">Plays a role in synthesis, processing and/or stability of 23S rRNA.</text>
</comment>
<reference evidence="6 7" key="1">
    <citation type="submission" date="2019-03" db="EMBL/GenBank/DDBJ databases">
        <title>Genomic Encyclopedia of Type Strains, Phase IV (KMG-IV): sequencing the most valuable type-strain genomes for metagenomic binning, comparative biology and taxonomic classification.</title>
        <authorList>
            <person name="Goeker M."/>
        </authorList>
    </citation>
    <scope>NUCLEOTIDE SEQUENCE [LARGE SCALE GENOMIC DNA]</scope>
    <source>
        <strain evidence="6 7">DSM 24591</strain>
    </source>
</reference>
<evidence type="ECO:0000313" key="6">
    <source>
        <dbReference type="EMBL" id="TCT08497.1"/>
    </source>
</evidence>
<dbReference type="EMBL" id="SMAJ01000005">
    <property type="protein sequence ID" value="TCT08497.1"/>
    <property type="molecule type" value="Genomic_DNA"/>
</dbReference>
<dbReference type="InterPro" id="IPR003772">
    <property type="entry name" value="YceD"/>
</dbReference>
<keyword evidence="4" id="KW-0690">Ribosome biogenesis</keyword>
<dbReference type="AlphaFoldDB" id="A0A4R3M9R8"/>
<evidence type="ECO:0000256" key="3">
    <source>
        <dbReference type="ARBA" id="ARBA00015716"/>
    </source>
</evidence>
<dbReference type="GO" id="GO:0042254">
    <property type="term" value="P:ribosome biogenesis"/>
    <property type="evidence" value="ECO:0007669"/>
    <property type="project" value="UniProtKB-KW"/>
</dbReference>
<proteinExistence type="inferred from homology"/>
<gene>
    <name evidence="6" type="ORF">EDC26_10548</name>
</gene>
<dbReference type="Proteomes" id="UP000295525">
    <property type="component" value="Unassembled WGS sequence"/>
</dbReference>
<dbReference type="PANTHER" id="PTHR38099">
    <property type="entry name" value="LARGE RIBOSOMAL RNA SUBUNIT ACCUMULATION PROTEIN YCED"/>
    <property type="match status" value="1"/>
</dbReference>
<evidence type="ECO:0000256" key="1">
    <source>
        <dbReference type="ARBA" id="ARBA00002868"/>
    </source>
</evidence>
<accession>A0A4R3M9R8</accession>
<dbReference type="PANTHER" id="PTHR38099:SF1">
    <property type="entry name" value="LARGE RIBOSOMAL RNA SUBUNIT ACCUMULATION PROTEIN YCED"/>
    <property type="match status" value="1"/>
</dbReference>
<evidence type="ECO:0000256" key="5">
    <source>
        <dbReference type="ARBA" id="ARBA00031841"/>
    </source>
</evidence>
<sequence>MDAGKYVDTFELTRTGLEVSGQTSLLHCERLTEDLPEQDDSPVSWSLRGEKDSFGRSYLHLRVKACPMLECQRCLAPFAWPIDAENRLQMVNTEAGLEDDAVLVEGQPEDFIERIVGSPRLDVLALVEDEIILSLPYVPKHDVCPSVSPLIVQHDESDTDAGRPSPFAVLSQLKKN</sequence>
<name>A0A4R3M9R8_9BURK</name>
<dbReference type="Pfam" id="PF02620">
    <property type="entry name" value="YceD"/>
    <property type="match status" value="1"/>
</dbReference>
<organism evidence="6 7">
    <name type="scientific">Paralcaligenes ureilyticus</name>
    <dbReference type="NCBI Taxonomy" id="627131"/>
    <lineage>
        <taxon>Bacteria</taxon>
        <taxon>Pseudomonadati</taxon>
        <taxon>Pseudomonadota</taxon>
        <taxon>Betaproteobacteria</taxon>
        <taxon>Burkholderiales</taxon>
        <taxon>Alcaligenaceae</taxon>
        <taxon>Paralcaligenes</taxon>
    </lineage>
</organism>
<comment type="similarity">
    <text evidence="2">Belongs to the DUF177 domain family.</text>
</comment>
<dbReference type="InterPro" id="IPR039255">
    <property type="entry name" value="YceD_bac"/>
</dbReference>
<comment type="caution">
    <text evidence="6">The sequence shown here is derived from an EMBL/GenBank/DDBJ whole genome shotgun (WGS) entry which is preliminary data.</text>
</comment>
<protein>
    <recommendedName>
        <fullName evidence="3">Large ribosomal RNA subunit accumulation protein YceD</fullName>
    </recommendedName>
    <alternativeName>
        <fullName evidence="5">23S rRNA accumulation protein YceD</fullName>
    </alternativeName>
</protein>
<keyword evidence="7" id="KW-1185">Reference proteome</keyword>
<evidence type="ECO:0000256" key="2">
    <source>
        <dbReference type="ARBA" id="ARBA00010740"/>
    </source>
</evidence>
<evidence type="ECO:0000313" key="7">
    <source>
        <dbReference type="Proteomes" id="UP000295525"/>
    </source>
</evidence>
<dbReference type="RefSeq" id="WP_132581540.1">
    <property type="nucleotide sequence ID" value="NZ_SMAJ01000005.1"/>
</dbReference>
<dbReference type="OrthoDB" id="5297600at2"/>
<evidence type="ECO:0000256" key="4">
    <source>
        <dbReference type="ARBA" id="ARBA00022517"/>
    </source>
</evidence>